<dbReference type="Proteomes" id="UP001152604">
    <property type="component" value="Unassembled WGS sequence"/>
</dbReference>
<organism evidence="2 3">
    <name type="scientific">Mesorhizobium ventifaucium</name>
    <dbReference type="NCBI Taxonomy" id="666020"/>
    <lineage>
        <taxon>Bacteria</taxon>
        <taxon>Pseudomonadati</taxon>
        <taxon>Pseudomonadota</taxon>
        <taxon>Alphaproteobacteria</taxon>
        <taxon>Hyphomicrobiales</taxon>
        <taxon>Phyllobacteriaceae</taxon>
        <taxon>Mesorhizobium</taxon>
    </lineage>
</organism>
<keyword evidence="1" id="KW-1133">Transmembrane helix</keyword>
<dbReference type="EMBL" id="CAKXZS010000058">
    <property type="protein sequence ID" value="CAH2407299.1"/>
    <property type="molecule type" value="Genomic_DNA"/>
</dbReference>
<gene>
    <name evidence="2" type="ORF">MES4922_610008</name>
</gene>
<comment type="caution">
    <text evidence="2">The sequence shown here is derived from an EMBL/GenBank/DDBJ whole genome shotgun (WGS) entry which is preliminary data.</text>
</comment>
<accession>A0ABN8KCM6</accession>
<keyword evidence="1" id="KW-0472">Membrane</keyword>
<sequence length="96" mass="10618">MRAPTLKGVTANSEQGYPCGRVIRHRRSTPFGGSRRDRRNLDLSSGGYTGTIIGALILTVLTTLLTILQMPEGAWRILFGLIVFVTAAYLRIIEDR</sequence>
<evidence type="ECO:0000256" key="1">
    <source>
        <dbReference type="SAM" id="Phobius"/>
    </source>
</evidence>
<name>A0ABN8KCM6_9HYPH</name>
<feature type="transmembrane region" description="Helical" evidence="1">
    <location>
        <begin position="74"/>
        <end position="93"/>
    </location>
</feature>
<evidence type="ECO:0000313" key="3">
    <source>
        <dbReference type="Proteomes" id="UP001152604"/>
    </source>
</evidence>
<proteinExistence type="predicted"/>
<reference evidence="2" key="1">
    <citation type="submission" date="2022-03" db="EMBL/GenBank/DDBJ databases">
        <authorList>
            <person name="Brunel B."/>
        </authorList>
    </citation>
    <scope>NUCLEOTIDE SEQUENCE</scope>
    <source>
        <strain evidence="2">STM4922sample</strain>
    </source>
</reference>
<feature type="transmembrane region" description="Helical" evidence="1">
    <location>
        <begin position="45"/>
        <end position="68"/>
    </location>
</feature>
<evidence type="ECO:0000313" key="2">
    <source>
        <dbReference type="EMBL" id="CAH2407299.1"/>
    </source>
</evidence>
<keyword evidence="1" id="KW-0812">Transmembrane</keyword>
<keyword evidence="3" id="KW-1185">Reference proteome</keyword>
<protein>
    <submittedName>
        <fullName evidence="2">Uncharacterized protein</fullName>
    </submittedName>
</protein>